<dbReference type="EMBL" id="BARU01002799">
    <property type="protein sequence ID" value="GAH18647.1"/>
    <property type="molecule type" value="Genomic_DNA"/>
</dbReference>
<comment type="caution">
    <text evidence="1">The sequence shown here is derived from an EMBL/GenBank/DDBJ whole genome shotgun (WGS) entry which is preliminary data.</text>
</comment>
<sequence>MTAVIRITGEVPVHHVSDAIREMENVIRSWGGSVYISGWKPKEDFD</sequence>
<gene>
    <name evidence="1" type="ORF">S03H2_06408</name>
</gene>
<protein>
    <submittedName>
        <fullName evidence="1">Uncharacterized protein</fullName>
    </submittedName>
</protein>
<dbReference type="AlphaFoldDB" id="X1DEL6"/>
<organism evidence="1">
    <name type="scientific">marine sediment metagenome</name>
    <dbReference type="NCBI Taxonomy" id="412755"/>
    <lineage>
        <taxon>unclassified sequences</taxon>
        <taxon>metagenomes</taxon>
        <taxon>ecological metagenomes</taxon>
    </lineage>
</organism>
<proteinExistence type="predicted"/>
<name>X1DEL6_9ZZZZ</name>
<accession>X1DEL6</accession>
<reference evidence="1" key="1">
    <citation type="journal article" date="2014" name="Front. Microbiol.">
        <title>High frequency of phylogenetically diverse reductive dehalogenase-homologous genes in deep subseafloor sedimentary metagenomes.</title>
        <authorList>
            <person name="Kawai M."/>
            <person name="Futagami T."/>
            <person name="Toyoda A."/>
            <person name="Takaki Y."/>
            <person name="Nishi S."/>
            <person name="Hori S."/>
            <person name="Arai W."/>
            <person name="Tsubouchi T."/>
            <person name="Morono Y."/>
            <person name="Uchiyama I."/>
            <person name="Ito T."/>
            <person name="Fujiyama A."/>
            <person name="Inagaki F."/>
            <person name="Takami H."/>
        </authorList>
    </citation>
    <scope>NUCLEOTIDE SEQUENCE</scope>
    <source>
        <strain evidence="1">Expedition CK06-06</strain>
    </source>
</reference>
<evidence type="ECO:0000313" key="1">
    <source>
        <dbReference type="EMBL" id="GAH18647.1"/>
    </source>
</evidence>